<dbReference type="EMBL" id="CM046397">
    <property type="protein sequence ID" value="KAI8536585.1"/>
    <property type="molecule type" value="Genomic_DNA"/>
</dbReference>
<accession>A0ACC0M6K2</accession>
<reference evidence="1" key="1">
    <citation type="submission" date="2022-02" db="EMBL/GenBank/DDBJ databases">
        <title>Plant Genome Project.</title>
        <authorList>
            <person name="Zhang R.-G."/>
        </authorList>
    </citation>
    <scope>NUCLEOTIDE SEQUENCE</scope>
    <source>
        <strain evidence="1">AT1</strain>
    </source>
</reference>
<proteinExistence type="predicted"/>
<sequence length="113" mass="12457">MFKKMLNDLYKEAAELSIDHNCKVGIFVAPKEIDEKSTMYAFGSPSVESVVEELKAKAKAKKERKKKKKFMAKIRRKAKLNILGGNCGAPVCGSKLGGARVTEEDANVKHEGN</sequence>
<comment type="caution">
    <text evidence="1">The sequence shown here is derived from an EMBL/GenBank/DDBJ whole genome shotgun (WGS) entry which is preliminary data.</text>
</comment>
<dbReference type="Proteomes" id="UP001062846">
    <property type="component" value="Chromosome 10"/>
</dbReference>
<protein>
    <submittedName>
        <fullName evidence="1">Uncharacterized protein</fullName>
    </submittedName>
</protein>
<evidence type="ECO:0000313" key="2">
    <source>
        <dbReference type="Proteomes" id="UP001062846"/>
    </source>
</evidence>
<name>A0ACC0M6K2_RHOML</name>
<evidence type="ECO:0000313" key="1">
    <source>
        <dbReference type="EMBL" id="KAI8536585.1"/>
    </source>
</evidence>
<keyword evidence="2" id="KW-1185">Reference proteome</keyword>
<organism evidence="1 2">
    <name type="scientific">Rhododendron molle</name>
    <name type="common">Chinese azalea</name>
    <name type="synonym">Azalea mollis</name>
    <dbReference type="NCBI Taxonomy" id="49168"/>
    <lineage>
        <taxon>Eukaryota</taxon>
        <taxon>Viridiplantae</taxon>
        <taxon>Streptophyta</taxon>
        <taxon>Embryophyta</taxon>
        <taxon>Tracheophyta</taxon>
        <taxon>Spermatophyta</taxon>
        <taxon>Magnoliopsida</taxon>
        <taxon>eudicotyledons</taxon>
        <taxon>Gunneridae</taxon>
        <taxon>Pentapetalae</taxon>
        <taxon>asterids</taxon>
        <taxon>Ericales</taxon>
        <taxon>Ericaceae</taxon>
        <taxon>Ericoideae</taxon>
        <taxon>Rhodoreae</taxon>
        <taxon>Rhododendron</taxon>
    </lineage>
</organism>
<gene>
    <name evidence="1" type="ORF">RHMOL_Rhmol10G0269100</name>
</gene>